<comment type="caution">
    <text evidence="1">The sequence shown here is derived from an EMBL/GenBank/DDBJ whole genome shotgun (WGS) entry which is preliminary data.</text>
</comment>
<evidence type="ECO:0000313" key="2">
    <source>
        <dbReference type="Proteomes" id="UP001141806"/>
    </source>
</evidence>
<dbReference type="Gene3D" id="3.30.1490.80">
    <property type="match status" value="1"/>
</dbReference>
<organism evidence="1 2">
    <name type="scientific">Protea cynaroides</name>
    <dbReference type="NCBI Taxonomy" id="273540"/>
    <lineage>
        <taxon>Eukaryota</taxon>
        <taxon>Viridiplantae</taxon>
        <taxon>Streptophyta</taxon>
        <taxon>Embryophyta</taxon>
        <taxon>Tracheophyta</taxon>
        <taxon>Spermatophyta</taxon>
        <taxon>Magnoliopsida</taxon>
        <taxon>Proteales</taxon>
        <taxon>Proteaceae</taxon>
        <taxon>Protea</taxon>
    </lineage>
</organism>
<reference evidence="1" key="1">
    <citation type="journal article" date="2023" name="Plant J.">
        <title>The genome of the king protea, Protea cynaroides.</title>
        <authorList>
            <person name="Chang J."/>
            <person name="Duong T.A."/>
            <person name="Schoeman C."/>
            <person name="Ma X."/>
            <person name="Roodt D."/>
            <person name="Barker N."/>
            <person name="Li Z."/>
            <person name="Van de Peer Y."/>
            <person name="Mizrachi E."/>
        </authorList>
    </citation>
    <scope>NUCLEOTIDE SEQUENCE</scope>
    <source>
        <tissue evidence="1">Young leaves</tissue>
    </source>
</reference>
<name>A0A9Q0KEB6_9MAGN</name>
<dbReference type="Proteomes" id="UP001141806">
    <property type="component" value="Unassembled WGS sequence"/>
</dbReference>
<dbReference type="AlphaFoldDB" id="A0A9Q0KEB6"/>
<protein>
    <recommendedName>
        <fullName evidence="3">Glutathione synthase</fullName>
    </recommendedName>
</protein>
<dbReference type="PANTHER" id="PTHR11130">
    <property type="entry name" value="GLUTATHIONE SYNTHETASE"/>
    <property type="match status" value="1"/>
</dbReference>
<dbReference type="GO" id="GO:0005829">
    <property type="term" value="C:cytosol"/>
    <property type="evidence" value="ECO:0007669"/>
    <property type="project" value="TreeGrafter"/>
</dbReference>
<sequence>MITEIMESSSSVFSSRSSLAITFFGTTAKPKPFLITLNPSTSKGWRKIKSNTRTISLSSLSSFNLHPLHNDPIKVDDQEQETLDETTMLLSDLQNMDPAFHEQLLYEALIWSSLHGLVVGDKKIQRSGRVPGVGMVHSPFSLLPKPFPQFHWQQACQLAPLFNELVDRVSLDGEFLQESLSRTKEVDVFTGRLLDIHSKMLKNNKREEIRLGLHRSDYMLDSQTNSLLQVELNTISTSSIAPGCIVSDLHRNLLDQHGKLLGLDSGRIPRNSAVRRYAEALAKAWNEYNNPRAVVLVVVQTDEHNMYDQHWLLYILKEIYPF</sequence>
<keyword evidence="2" id="KW-1185">Reference proteome</keyword>
<dbReference type="InterPro" id="IPR014049">
    <property type="entry name" value="Glutathione_synthase_N_euk"/>
</dbReference>
<dbReference type="GO" id="GO:0043295">
    <property type="term" value="F:glutathione binding"/>
    <property type="evidence" value="ECO:0007669"/>
    <property type="project" value="TreeGrafter"/>
</dbReference>
<dbReference type="PANTHER" id="PTHR11130:SF0">
    <property type="entry name" value="GLUTATHIONE SYNTHETASE"/>
    <property type="match status" value="1"/>
</dbReference>
<proteinExistence type="predicted"/>
<dbReference type="OrthoDB" id="2020073at2759"/>
<dbReference type="GO" id="GO:0005524">
    <property type="term" value="F:ATP binding"/>
    <property type="evidence" value="ECO:0007669"/>
    <property type="project" value="InterPro"/>
</dbReference>
<dbReference type="Gene3D" id="3.30.470.20">
    <property type="entry name" value="ATP-grasp fold, B domain"/>
    <property type="match status" value="1"/>
</dbReference>
<dbReference type="GO" id="GO:0004363">
    <property type="term" value="F:glutathione synthase activity"/>
    <property type="evidence" value="ECO:0007669"/>
    <property type="project" value="InterPro"/>
</dbReference>
<dbReference type="Gene3D" id="3.40.50.1760">
    <property type="entry name" value="Glutathione synthase, substrate-binding domain superfamily, eukaryotic"/>
    <property type="match status" value="1"/>
</dbReference>
<dbReference type="Pfam" id="PF03917">
    <property type="entry name" value="GSH_synth_ATP"/>
    <property type="match status" value="1"/>
</dbReference>
<gene>
    <name evidence="1" type="ORF">NE237_015637</name>
</gene>
<accession>A0A9Q0KEB6</accession>
<dbReference type="SUPFAM" id="SSF56059">
    <property type="entry name" value="Glutathione synthetase ATP-binding domain-like"/>
    <property type="match status" value="1"/>
</dbReference>
<dbReference type="InterPro" id="IPR005615">
    <property type="entry name" value="Glutathione_synthase"/>
</dbReference>
<dbReference type="EMBL" id="JAMYWD010000006">
    <property type="protein sequence ID" value="KAJ4968936.1"/>
    <property type="molecule type" value="Genomic_DNA"/>
</dbReference>
<evidence type="ECO:0000313" key="1">
    <source>
        <dbReference type="EMBL" id="KAJ4968936.1"/>
    </source>
</evidence>
<dbReference type="InterPro" id="IPR037013">
    <property type="entry name" value="GSH-S_sub-bd_sf"/>
</dbReference>
<dbReference type="FunFam" id="3.30.1490.80:FF:000010">
    <property type="entry name" value="Glutathione synthetase"/>
    <property type="match status" value="1"/>
</dbReference>
<evidence type="ECO:0008006" key="3">
    <source>
        <dbReference type="Google" id="ProtNLM"/>
    </source>
</evidence>